<dbReference type="WBParaSite" id="ALUE_0001703601-mRNA-1">
    <property type="protein sequence ID" value="ALUE_0001703601-mRNA-1"/>
    <property type="gene ID" value="ALUE_0001703601"/>
</dbReference>
<evidence type="ECO:0000313" key="2">
    <source>
        <dbReference type="WBParaSite" id="ALUE_0001703601-mRNA-1"/>
    </source>
</evidence>
<sequence>MDGSHLSRNISELRANFFSFDAYGNNTIRRRHVSLEPSKRQIRISPRKCDGEYWRNIRLRCSGEAFEILKREEIDESSFVLMRSDDFVGIGVPTCDIVQLLQLKREMSLN</sequence>
<reference evidence="2" key="1">
    <citation type="submission" date="2017-02" db="UniProtKB">
        <authorList>
            <consortium name="WormBaseParasite"/>
        </authorList>
    </citation>
    <scope>IDENTIFICATION</scope>
</reference>
<protein>
    <submittedName>
        <fullName evidence="2">SAM domain-containing protein</fullName>
    </submittedName>
</protein>
<organism evidence="1 2">
    <name type="scientific">Ascaris lumbricoides</name>
    <name type="common">Giant roundworm</name>
    <dbReference type="NCBI Taxonomy" id="6252"/>
    <lineage>
        <taxon>Eukaryota</taxon>
        <taxon>Metazoa</taxon>
        <taxon>Ecdysozoa</taxon>
        <taxon>Nematoda</taxon>
        <taxon>Chromadorea</taxon>
        <taxon>Rhabditida</taxon>
        <taxon>Spirurina</taxon>
        <taxon>Ascaridomorpha</taxon>
        <taxon>Ascaridoidea</taxon>
        <taxon>Ascarididae</taxon>
        <taxon>Ascaris</taxon>
    </lineage>
</organism>
<name>A0A0M3IFN8_ASCLU</name>
<accession>A0A0M3IFN8</accession>
<dbReference type="Proteomes" id="UP000036681">
    <property type="component" value="Unplaced"/>
</dbReference>
<dbReference type="AlphaFoldDB" id="A0A0M3IFN8"/>
<proteinExistence type="predicted"/>
<keyword evidence="1" id="KW-1185">Reference proteome</keyword>
<evidence type="ECO:0000313" key="1">
    <source>
        <dbReference type="Proteomes" id="UP000036681"/>
    </source>
</evidence>